<keyword evidence="1" id="KW-0472">Membrane</keyword>
<dbReference type="RefSeq" id="WP_057489037.1">
    <property type="nucleotide sequence ID" value="NZ_NCUG01000018.1"/>
</dbReference>
<proteinExistence type="predicted"/>
<reference evidence="2 3" key="1">
    <citation type="journal article" date="2016" name="Eur. J. Clin. Microbiol. Infect. Dis.">
        <title>Whole genome sequencing as a tool for phylogenetic analysis of clinical strains of Mitis group streptococci.</title>
        <authorList>
            <person name="Rasmussen L.H."/>
            <person name="Dargis R."/>
            <person name="Hojholt K."/>
            <person name="Christensen J.J."/>
            <person name="Skovgaard O."/>
            <person name="Justesen U.S."/>
            <person name="Rosenvinge F.S."/>
            <person name="Moser C."/>
            <person name="Lukjancenko O."/>
            <person name="Rasmussen S."/>
            <person name="Nielsen X.C."/>
        </authorList>
    </citation>
    <scope>NUCLEOTIDE SEQUENCE [LARGE SCALE GENOMIC DNA]</scope>
    <source>
        <strain evidence="2 3">OD_314165_09</strain>
    </source>
</reference>
<evidence type="ECO:0000313" key="3">
    <source>
        <dbReference type="Proteomes" id="UP000193030"/>
    </source>
</evidence>
<keyword evidence="1" id="KW-0812">Transmembrane</keyword>
<evidence type="ECO:0000313" key="2">
    <source>
        <dbReference type="EMBL" id="ORO45604.1"/>
    </source>
</evidence>
<name>A0A1X1GFY1_STROR</name>
<dbReference type="AlphaFoldDB" id="A0A1X1GFY1"/>
<dbReference type="EMBL" id="NCUG01000018">
    <property type="protein sequence ID" value="ORO45604.1"/>
    <property type="molecule type" value="Genomic_DNA"/>
</dbReference>
<comment type="caution">
    <text evidence="2">The sequence shown here is derived from an EMBL/GenBank/DDBJ whole genome shotgun (WGS) entry which is preliminary data.</text>
</comment>
<protein>
    <submittedName>
        <fullName evidence="2">Uncharacterized protein</fullName>
    </submittedName>
</protein>
<accession>A0A1X1GFY1</accession>
<keyword evidence="1" id="KW-1133">Transmembrane helix</keyword>
<sequence length="191" mass="21720">MVINNINLVIPNDIQKGLELGIYKQFGSVIRNNKGQIIKHLKAVDFSKDTANKLIGNKAIKVGLIGAGVLAVGGVGYYGYRSIQMNSVSKSLIKRLTQYLITAQKGELTEKDIDKFLNFLNKNESLLKKLELDTSLDELFELVKTYTEKFAEANNYIYHNETKRKTNRNDKIINLKEYLKVQKNIYSSEVI</sequence>
<dbReference type="Proteomes" id="UP000193030">
    <property type="component" value="Unassembled WGS sequence"/>
</dbReference>
<evidence type="ECO:0000256" key="1">
    <source>
        <dbReference type="SAM" id="Phobius"/>
    </source>
</evidence>
<organism evidence="2 3">
    <name type="scientific">Streptococcus oralis subsp. tigurinus</name>
    <dbReference type="NCBI Taxonomy" id="1077464"/>
    <lineage>
        <taxon>Bacteria</taxon>
        <taxon>Bacillati</taxon>
        <taxon>Bacillota</taxon>
        <taxon>Bacilli</taxon>
        <taxon>Lactobacillales</taxon>
        <taxon>Streptococcaceae</taxon>
        <taxon>Streptococcus</taxon>
    </lineage>
</organism>
<gene>
    <name evidence="2" type="ORF">B7725_06990</name>
</gene>
<feature type="transmembrane region" description="Helical" evidence="1">
    <location>
        <begin position="62"/>
        <end position="80"/>
    </location>
</feature>